<dbReference type="CDD" id="cd05244">
    <property type="entry name" value="BVR-B_like_SDR_a"/>
    <property type="match status" value="1"/>
</dbReference>
<dbReference type="PANTHER" id="PTHR43355:SF2">
    <property type="entry name" value="FLAVIN REDUCTASE (NADPH)"/>
    <property type="match status" value="1"/>
</dbReference>
<evidence type="ECO:0000259" key="1">
    <source>
        <dbReference type="Pfam" id="PF13460"/>
    </source>
</evidence>
<dbReference type="SUPFAM" id="SSF51735">
    <property type="entry name" value="NAD(P)-binding Rossmann-fold domains"/>
    <property type="match status" value="1"/>
</dbReference>
<name>A0A239LRT6_9BACT</name>
<organism evidence="2 3">
    <name type="scientific">Granulicella rosea</name>
    <dbReference type="NCBI Taxonomy" id="474952"/>
    <lineage>
        <taxon>Bacteria</taxon>
        <taxon>Pseudomonadati</taxon>
        <taxon>Acidobacteriota</taxon>
        <taxon>Terriglobia</taxon>
        <taxon>Terriglobales</taxon>
        <taxon>Acidobacteriaceae</taxon>
        <taxon>Granulicella</taxon>
    </lineage>
</organism>
<reference evidence="2 3" key="1">
    <citation type="submission" date="2017-06" db="EMBL/GenBank/DDBJ databases">
        <authorList>
            <person name="Kim H.J."/>
            <person name="Triplett B.A."/>
        </authorList>
    </citation>
    <scope>NUCLEOTIDE SEQUENCE [LARGE SCALE GENOMIC DNA]</scope>
    <source>
        <strain evidence="2 3">DSM 18704</strain>
    </source>
</reference>
<keyword evidence="3" id="KW-1185">Reference proteome</keyword>
<dbReference type="OrthoDB" id="9785372at2"/>
<gene>
    <name evidence="2" type="ORF">SAMN05421770_107239</name>
</gene>
<dbReference type="InterPro" id="IPR036291">
    <property type="entry name" value="NAD(P)-bd_dom_sf"/>
</dbReference>
<sequence>MRLLVFGATGKTGGLVVDAALAKGHEVTVLVRDPAKFTKPGVRVVAGDATRSADVQAAMRGQQAVVEAIGGTTPYKATTLESTSVRNIVSAMQTEGVRRLIVVSMMGLGDSRAQAPFWYRFLLMTTFLRGSTPDKANMEAIVRASGLNYTIARPPILKDEPATGDVKVLAPGVTGHSINRADLANFLVDQIESERYVGRAVTVVNH</sequence>
<feature type="domain" description="NAD(P)-binding" evidence="1">
    <location>
        <begin position="7"/>
        <end position="193"/>
    </location>
</feature>
<dbReference type="RefSeq" id="WP_089409844.1">
    <property type="nucleotide sequence ID" value="NZ_FZOU01000007.1"/>
</dbReference>
<dbReference type="PANTHER" id="PTHR43355">
    <property type="entry name" value="FLAVIN REDUCTASE (NADPH)"/>
    <property type="match status" value="1"/>
</dbReference>
<dbReference type="GO" id="GO:0042602">
    <property type="term" value="F:riboflavin reductase (NADPH) activity"/>
    <property type="evidence" value="ECO:0007669"/>
    <property type="project" value="TreeGrafter"/>
</dbReference>
<dbReference type="Proteomes" id="UP000198356">
    <property type="component" value="Unassembled WGS sequence"/>
</dbReference>
<evidence type="ECO:0000313" key="3">
    <source>
        <dbReference type="Proteomes" id="UP000198356"/>
    </source>
</evidence>
<dbReference type="InterPro" id="IPR051606">
    <property type="entry name" value="Polyketide_Oxido-like"/>
</dbReference>
<dbReference type="Pfam" id="PF13460">
    <property type="entry name" value="NAD_binding_10"/>
    <property type="match status" value="1"/>
</dbReference>
<protein>
    <submittedName>
        <fullName evidence="2">Putative NADH-flavin reductase</fullName>
    </submittedName>
</protein>
<dbReference type="AlphaFoldDB" id="A0A239LRT6"/>
<dbReference type="EMBL" id="FZOU01000007">
    <property type="protein sequence ID" value="SNT33151.1"/>
    <property type="molecule type" value="Genomic_DNA"/>
</dbReference>
<dbReference type="InterPro" id="IPR016040">
    <property type="entry name" value="NAD(P)-bd_dom"/>
</dbReference>
<dbReference type="Gene3D" id="3.40.50.720">
    <property type="entry name" value="NAD(P)-binding Rossmann-like Domain"/>
    <property type="match status" value="1"/>
</dbReference>
<proteinExistence type="predicted"/>
<evidence type="ECO:0000313" key="2">
    <source>
        <dbReference type="EMBL" id="SNT33151.1"/>
    </source>
</evidence>
<accession>A0A239LRT6</accession>
<dbReference type="GO" id="GO:0004074">
    <property type="term" value="F:biliverdin reductase [NAD(P)H] activity"/>
    <property type="evidence" value="ECO:0007669"/>
    <property type="project" value="TreeGrafter"/>
</dbReference>